<evidence type="ECO:0000259" key="3">
    <source>
        <dbReference type="PROSITE" id="PS51278"/>
    </source>
</evidence>
<dbReference type="Gene3D" id="3.60.20.10">
    <property type="entry name" value="Glutamine Phosphoribosylpyrophosphate, subunit 1, domain 1"/>
    <property type="match status" value="1"/>
</dbReference>
<dbReference type="Pfam" id="PF13230">
    <property type="entry name" value="GATase_4"/>
    <property type="match status" value="1"/>
</dbReference>
<organism evidence="4 5">
    <name type="scientific">Tuber aestivum</name>
    <name type="common">summer truffle</name>
    <dbReference type="NCBI Taxonomy" id="59557"/>
    <lineage>
        <taxon>Eukaryota</taxon>
        <taxon>Fungi</taxon>
        <taxon>Dikarya</taxon>
        <taxon>Ascomycota</taxon>
        <taxon>Pezizomycotina</taxon>
        <taxon>Pezizomycetes</taxon>
        <taxon>Pezizales</taxon>
        <taxon>Tuberaceae</taxon>
        <taxon>Tuber</taxon>
    </lineage>
</organism>
<accession>A0A292PPH8</accession>
<dbReference type="InterPro" id="IPR052373">
    <property type="entry name" value="Gamma-glu_amide_hydrolase"/>
</dbReference>
<feature type="region of interest" description="Disordered" evidence="2">
    <location>
        <begin position="344"/>
        <end position="375"/>
    </location>
</feature>
<dbReference type="InterPro" id="IPR026869">
    <property type="entry name" value="EgtC-like"/>
</dbReference>
<gene>
    <name evidence="4" type="ORF">GSTUAT00006904001</name>
</gene>
<keyword evidence="5" id="KW-1185">Reference proteome</keyword>
<dbReference type="InterPro" id="IPR029055">
    <property type="entry name" value="Ntn_hydrolases_N"/>
</dbReference>
<evidence type="ECO:0000256" key="1">
    <source>
        <dbReference type="ARBA" id="ARBA00022962"/>
    </source>
</evidence>
<name>A0A292PPH8_9PEZI</name>
<dbReference type="GO" id="GO:0005737">
    <property type="term" value="C:cytoplasm"/>
    <property type="evidence" value="ECO:0007669"/>
    <property type="project" value="TreeGrafter"/>
</dbReference>
<evidence type="ECO:0000313" key="4">
    <source>
        <dbReference type="EMBL" id="CUS09024.1"/>
    </source>
</evidence>
<evidence type="ECO:0000313" key="5">
    <source>
        <dbReference type="Proteomes" id="UP001412239"/>
    </source>
</evidence>
<dbReference type="Proteomes" id="UP001412239">
    <property type="component" value="Unassembled WGS sequence"/>
</dbReference>
<dbReference type="GO" id="GO:0006751">
    <property type="term" value="P:glutathione catabolic process"/>
    <property type="evidence" value="ECO:0007669"/>
    <property type="project" value="TreeGrafter"/>
</dbReference>
<dbReference type="PROSITE" id="PS51278">
    <property type="entry name" value="GATASE_TYPE_2"/>
    <property type="match status" value="1"/>
</dbReference>
<dbReference type="PANTHER" id="PTHR43187:SF1">
    <property type="entry name" value="GLUTAMINE AMIDOTRANSFERASE DUG3-RELATED"/>
    <property type="match status" value="1"/>
</dbReference>
<dbReference type="CDD" id="cd01908">
    <property type="entry name" value="YafJ"/>
    <property type="match status" value="1"/>
</dbReference>
<dbReference type="PANTHER" id="PTHR43187">
    <property type="entry name" value="GLUTAMINE AMIDOTRANSFERASE DUG3-RELATED"/>
    <property type="match status" value="1"/>
</dbReference>
<proteinExistence type="predicted"/>
<dbReference type="EMBL" id="LN891101">
    <property type="protein sequence ID" value="CUS09024.1"/>
    <property type="molecule type" value="Genomic_DNA"/>
</dbReference>
<sequence length="375" mass="40913">MCRFLVYKGTNPILLSDLILNPTHSILTQSYDCRLRLDSLPHNGDGFGVGYYTTPTLSAEPCIFTSTTPAWNCVNLSRLAKKTASSLVFAHVRATTSGALSESNCHPFSYGSLMFMHNGHIANFKKIKRAIVSAIRDEYFLMVEGSTDSEWAFAVFLDTLHSLGHSPKSPPEAQNERVGGGGGGGGGFGHGVLRQALLGTIRRLNEFLDEAGTGEPSLLNFAATDGYSVVCTRYVCSRTDEAASLYFSSGTRFHEYKEGGFYRMERHDRGQDLVMVASEPLTFERGDWVTVPTNSILTINKQTVLIHPIIDKYYQQNPAYSRSAAFAESKGMVAEPIVPSKSVKNGAKKLGVRSGKDAHPPTIPDRLPSGSDEGE</sequence>
<evidence type="ECO:0000256" key="2">
    <source>
        <dbReference type="SAM" id="MobiDB-lite"/>
    </source>
</evidence>
<dbReference type="InterPro" id="IPR017932">
    <property type="entry name" value="GATase_2_dom"/>
</dbReference>
<keyword evidence="1" id="KW-0315">Glutamine amidotransferase</keyword>
<reference evidence="4" key="1">
    <citation type="submission" date="2015-10" db="EMBL/GenBank/DDBJ databases">
        <authorList>
            <person name="Regsiter A."/>
            <person name="william w."/>
        </authorList>
    </citation>
    <scope>NUCLEOTIDE SEQUENCE</scope>
    <source>
        <strain evidence="4">Montdore</strain>
    </source>
</reference>
<feature type="domain" description="Glutamine amidotransferase type-2" evidence="3">
    <location>
        <begin position="2"/>
        <end position="375"/>
    </location>
</feature>
<dbReference type="AlphaFoldDB" id="A0A292PPH8"/>
<dbReference type="SUPFAM" id="SSF56235">
    <property type="entry name" value="N-terminal nucleophile aminohydrolases (Ntn hydrolases)"/>
    <property type="match status" value="1"/>
</dbReference>
<protein>
    <recommendedName>
        <fullName evidence="3">Glutamine amidotransferase type-2 domain-containing protein</fullName>
    </recommendedName>
</protein>
<dbReference type="FunFam" id="3.60.20.10:FF:000045">
    <property type="entry name" value="Glutamine amidotransferase DUG3"/>
    <property type="match status" value="1"/>
</dbReference>
<dbReference type="GO" id="GO:0008242">
    <property type="term" value="F:omega peptidase activity"/>
    <property type="evidence" value="ECO:0007669"/>
    <property type="project" value="TreeGrafter"/>
</dbReference>
<dbReference type="GO" id="GO:0061672">
    <property type="term" value="C:glutathione hydrolase complex"/>
    <property type="evidence" value="ECO:0007669"/>
    <property type="project" value="TreeGrafter"/>
</dbReference>